<dbReference type="CDD" id="cd02440">
    <property type="entry name" value="AdoMet_MTases"/>
    <property type="match status" value="1"/>
</dbReference>
<evidence type="ECO:0000256" key="1">
    <source>
        <dbReference type="ARBA" id="ARBA00007867"/>
    </source>
</evidence>
<evidence type="ECO:0000313" key="7">
    <source>
        <dbReference type="EMBL" id="OGL73040.1"/>
    </source>
</evidence>
<dbReference type="Pfam" id="PF01564">
    <property type="entry name" value="Spermine_synth"/>
    <property type="match status" value="1"/>
</dbReference>
<dbReference type="InterPro" id="IPR030374">
    <property type="entry name" value="PABS"/>
</dbReference>
<dbReference type="AlphaFoldDB" id="A0A1F7U452"/>
<comment type="similarity">
    <text evidence="1">Belongs to the spermidine/spermine synthase family.</text>
</comment>
<feature type="transmembrane region" description="Helical" evidence="5">
    <location>
        <begin position="107"/>
        <end position="138"/>
    </location>
</feature>
<feature type="transmembrane region" description="Helical" evidence="5">
    <location>
        <begin position="34"/>
        <end position="56"/>
    </location>
</feature>
<feature type="transmembrane region" description="Helical" evidence="5">
    <location>
        <begin position="150"/>
        <end position="170"/>
    </location>
</feature>
<dbReference type="SUPFAM" id="SSF53335">
    <property type="entry name" value="S-adenosyl-L-methionine-dependent methyltransferases"/>
    <property type="match status" value="1"/>
</dbReference>
<evidence type="ECO:0000256" key="3">
    <source>
        <dbReference type="ARBA" id="ARBA00023115"/>
    </source>
</evidence>
<evidence type="ECO:0000256" key="2">
    <source>
        <dbReference type="ARBA" id="ARBA00022679"/>
    </source>
</evidence>
<dbReference type="InterPro" id="IPR029063">
    <property type="entry name" value="SAM-dependent_MTases_sf"/>
</dbReference>
<feature type="active site" description="Proton acceptor" evidence="4">
    <location>
        <position position="354"/>
    </location>
</feature>
<dbReference type="STRING" id="1802391.A3D72_02355"/>
<dbReference type="NCBIfam" id="NF037959">
    <property type="entry name" value="MFS_SpdSyn"/>
    <property type="match status" value="1"/>
</dbReference>
<dbReference type="Gene3D" id="3.40.50.150">
    <property type="entry name" value="Vaccinia Virus protein VP39"/>
    <property type="match status" value="1"/>
</dbReference>
<organism evidence="7 8">
    <name type="scientific">Candidatus Uhrbacteria bacterium RIFCSPHIGHO2_02_FULL_57_19</name>
    <dbReference type="NCBI Taxonomy" id="1802391"/>
    <lineage>
        <taxon>Bacteria</taxon>
        <taxon>Candidatus Uhriibacteriota</taxon>
    </lineage>
</organism>
<feature type="transmembrane region" description="Helical" evidence="5">
    <location>
        <begin position="68"/>
        <end position="87"/>
    </location>
</feature>
<dbReference type="PANTHER" id="PTHR43317">
    <property type="entry name" value="THERMOSPERMINE SYNTHASE ACAULIS5"/>
    <property type="match status" value="1"/>
</dbReference>
<keyword evidence="5" id="KW-0812">Transmembrane</keyword>
<dbReference type="Proteomes" id="UP000176303">
    <property type="component" value="Unassembled WGS sequence"/>
</dbReference>
<evidence type="ECO:0000259" key="6">
    <source>
        <dbReference type="PROSITE" id="PS51006"/>
    </source>
</evidence>
<feature type="domain" description="PABS" evidence="6">
    <location>
        <begin position="202"/>
        <end position="435"/>
    </location>
</feature>
<protein>
    <recommendedName>
        <fullName evidence="6">PABS domain-containing protein</fullName>
    </recommendedName>
</protein>
<evidence type="ECO:0000256" key="4">
    <source>
        <dbReference type="PROSITE-ProRule" id="PRU00354"/>
    </source>
</evidence>
<keyword evidence="5" id="KW-1133">Transmembrane helix</keyword>
<dbReference type="GO" id="GO:0016740">
    <property type="term" value="F:transferase activity"/>
    <property type="evidence" value="ECO:0007669"/>
    <property type="project" value="UniProtKB-UniRule"/>
</dbReference>
<gene>
    <name evidence="7" type="ORF">A3D72_02355</name>
</gene>
<feature type="transmembrane region" description="Helical" evidence="5">
    <location>
        <begin position="176"/>
        <end position="196"/>
    </location>
</feature>
<keyword evidence="2 4" id="KW-0808">Transferase</keyword>
<reference evidence="7 8" key="1">
    <citation type="journal article" date="2016" name="Nat. Commun.">
        <title>Thousands of microbial genomes shed light on interconnected biogeochemical processes in an aquifer system.</title>
        <authorList>
            <person name="Anantharaman K."/>
            <person name="Brown C.T."/>
            <person name="Hug L.A."/>
            <person name="Sharon I."/>
            <person name="Castelle C.J."/>
            <person name="Probst A.J."/>
            <person name="Thomas B.C."/>
            <person name="Singh A."/>
            <person name="Wilkins M.J."/>
            <person name="Karaoz U."/>
            <person name="Brodie E.L."/>
            <person name="Williams K.H."/>
            <person name="Hubbard S.S."/>
            <person name="Banfield J.F."/>
        </authorList>
    </citation>
    <scope>NUCLEOTIDE SEQUENCE [LARGE SCALE GENOMIC DNA]</scope>
</reference>
<proteinExistence type="inferred from homology"/>
<dbReference type="PANTHER" id="PTHR43317:SF1">
    <property type="entry name" value="THERMOSPERMINE SYNTHASE ACAULIS5"/>
    <property type="match status" value="1"/>
</dbReference>
<sequence length="489" mass="52579">MSHKFLAVAFVSGMSVMALEITASRVVAPHFGASIFVWTNVIGVIMISLAAGYVLGSRLARMGAGEKALSRMLAGAALFALVAPLAASPLSKFLILDVLSQGSGLLVVFVGSFAAIVILFAVPIVLLGAVGPVVISVLTRQGADAGEVAGRVFAISTAGSLIGTFIPTLVTIPLLGTRATIAIFSGVLILTTFVFLGGKKTALLAPAILIPGLFSTVHANAVLERETPYQYAMVIRRGDEEFLRTNEGIADQSIYRHDTALTGSYWDQMMSLAAISEEPRVLILGLAGGTISRGMAEFFGDRGIRIDGVEIDPTIVEIARDRFELDRSELVVHVEDGRVFLEKTSDRYDLIVIDVYANQVYIPFHMTTVEFWRSVREHLNPDGLVAMNVNAPGPDSKLLRRVASTVAAVFPNAYQARVIDDGWNFLVMGSDQAVDWDKLVRNAPSALAGDARRIGEAAEKIVPSAPPLTDDRAPVELLTDRMIFEALRR</sequence>
<evidence type="ECO:0000256" key="5">
    <source>
        <dbReference type="SAM" id="Phobius"/>
    </source>
</evidence>
<accession>A0A1F7U452</accession>
<keyword evidence="5" id="KW-0472">Membrane</keyword>
<name>A0A1F7U452_9BACT</name>
<dbReference type="PROSITE" id="PS51006">
    <property type="entry name" value="PABS_2"/>
    <property type="match status" value="1"/>
</dbReference>
<comment type="caution">
    <text evidence="7">The sequence shown here is derived from an EMBL/GenBank/DDBJ whole genome shotgun (WGS) entry which is preliminary data.</text>
</comment>
<dbReference type="EMBL" id="MGDZ01000043">
    <property type="protein sequence ID" value="OGL73040.1"/>
    <property type="molecule type" value="Genomic_DNA"/>
</dbReference>
<evidence type="ECO:0000313" key="8">
    <source>
        <dbReference type="Proteomes" id="UP000176303"/>
    </source>
</evidence>
<keyword evidence="3 4" id="KW-0620">Polyamine biosynthesis</keyword>
<dbReference type="GO" id="GO:0006596">
    <property type="term" value="P:polyamine biosynthetic process"/>
    <property type="evidence" value="ECO:0007669"/>
    <property type="project" value="UniProtKB-UniRule"/>
</dbReference>
<feature type="transmembrane region" description="Helical" evidence="5">
    <location>
        <begin position="203"/>
        <end position="223"/>
    </location>
</feature>